<evidence type="ECO:0000256" key="5">
    <source>
        <dbReference type="ARBA" id="ARBA00023010"/>
    </source>
</evidence>
<dbReference type="GO" id="GO:0065002">
    <property type="term" value="P:intracellular protein transmembrane transport"/>
    <property type="evidence" value="ECO:0007669"/>
    <property type="project" value="TreeGrafter"/>
</dbReference>
<comment type="subcellular location">
    <subcellularLocation>
        <location evidence="7">Cell membrane</location>
        <topology evidence="7">Multi-pass membrane protein</topology>
    </subcellularLocation>
    <subcellularLocation>
        <location evidence="1">Membrane</location>
        <topology evidence="1">Multi-pass membrane protein</topology>
    </subcellularLocation>
</comment>
<gene>
    <name evidence="7 9" type="primary">tatC</name>
    <name evidence="9" type="ORF">KGA66_01175</name>
</gene>
<feature type="transmembrane region" description="Helical" evidence="7">
    <location>
        <begin position="211"/>
        <end position="228"/>
    </location>
</feature>
<keyword evidence="10" id="KW-1185">Reference proteome</keyword>
<dbReference type="PANTHER" id="PTHR30371">
    <property type="entry name" value="SEC-INDEPENDENT PROTEIN TRANSLOCASE PROTEIN TATC"/>
    <property type="match status" value="1"/>
</dbReference>
<keyword evidence="4 7" id="KW-1133">Transmembrane helix</keyword>
<dbReference type="EMBL" id="JAGSXH010000002">
    <property type="protein sequence ID" value="MBS2961639.1"/>
    <property type="molecule type" value="Genomic_DNA"/>
</dbReference>
<evidence type="ECO:0000256" key="1">
    <source>
        <dbReference type="ARBA" id="ARBA00004141"/>
    </source>
</evidence>
<keyword evidence="2 7" id="KW-0812">Transmembrane</keyword>
<keyword evidence="5 7" id="KW-0811">Translocation</keyword>
<accession>A0A8J7WLE1</accession>
<keyword evidence="3 7" id="KW-0653">Protein transport</keyword>
<feature type="transmembrane region" description="Helical" evidence="7">
    <location>
        <begin position="77"/>
        <end position="106"/>
    </location>
</feature>
<dbReference type="GO" id="GO:0043953">
    <property type="term" value="P:protein transport by the Tat complex"/>
    <property type="evidence" value="ECO:0007669"/>
    <property type="project" value="UniProtKB-UniRule"/>
</dbReference>
<dbReference type="NCBIfam" id="TIGR00945">
    <property type="entry name" value="tatC"/>
    <property type="match status" value="1"/>
</dbReference>
<dbReference type="GO" id="GO:0009977">
    <property type="term" value="F:proton motive force dependent protein transmembrane transporter activity"/>
    <property type="evidence" value="ECO:0007669"/>
    <property type="project" value="TreeGrafter"/>
</dbReference>
<comment type="similarity">
    <text evidence="7">Belongs to the TatC family.</text>
</comment>
<dbReference type="GO" id="GO:0033281">
    <property type="term" value="C:TAT protein transport complex"/>
    <property type="evidence" value="ECO:0007669"/>
    <property type="project" value="UniProtKB-UniRule"/>
</dbReference>
<evidence type="ECO:0000256" key="6">
    <source>
        <dbReference type="ARBA" id="ARBA00023136"/>
    </source>
</evidence>
<dbReference type="Proteomes" id="UP000677913">
    <property type="component" value="Unassembled WGS sequence"/>
</dbReference>
<evidence type="ECO:0000256" key="8">
    <source>
        <dbReference type="SAM" id="MobiDB-lite"/>
    </source>
</evidence>
<dbReference type="InterPro" id="IPR002033">
    <property type="entry name" value="TatC"/>
</dbReference>
<comment type="function">
    <text evidence="7">Part of the twin-arginine translocation (Tat) system that transports large folded proteins containing a characteristic twin-arginine motif in their signal peptide across membranes. Together with TatB, TatC is part of a receptor directly interacting with Tat signal peptides.</text>
</comment>
<evidence type="ECO:0000256" key="3">
    <source>
        <dbReference type="ARBA" id="ARBA00022927"/>
    </source>
</evidence>
<sequence>MAGKAGRSADDAARMPLMEHIRELRSRLIKSALALVVAGIVGFVFYRHIVNILETPICDIKGVHGVGTPNKDCKNGVLVLVGVSAGITLAFKIAMFSGIVLAAPVWMYQMWAFLAPGLYKNEKKYGLTFVGAAIPLFAAGAALCYVFFPTILRVLMGFVPSGVAAQLPLDQTLVFFLRMMVVFGASFVLPLILVLFNFLGVLSGDRMRRHWRVVVLAIFVFAAIAVPTGDPIGMSVLAIPICVLYFGAIGIALANDKRRAARRAADPIHQLSPDEASSLDLNPLPVEHASSLEDIS</sequence>
<dbReference type="PRINTS" id="PR01840">
    <property type="entry name" value="TATCFAMILY"/>
</dbReference>
<dbReference type="Pfam" id="PF00902">
    <property type="entry name" value="TatC"/>
    <property type="match status" value="1"/>
</dbReference>
<feature type="transmembrane region" description="Helical" evidence="7">
    <location>
        <begin position="127"/>
        <end position="148"/>
    </location>
</feature>
<evidence type="ECO:0000256" key="4">
    <source>
        <dbReference type="ARBA" id="ARBA00022989"/>
    </source>
</evidence>
<keyword evidence="7" id="KW-1003">Cell membrane</keyword>
<comment type="subunit">
    <text evidence="7">The Tat system comprises two distinct complexes: a TatABC complex, containing multiple copies of TatA, TatB and TatC subunits, and a separate TatA complex, containing only TatA subunits. Substrates initially bind to the TatABC complex, which probably triggers association of the separate TatA complex to form the active translocon.</text>
</comment>
<evidence type="ECO:0000256" key="7">
    <source>
        <dbReference type="HAMAP-Rule" id="MF_00902"/>
    </source>
</evidence>
<evidence type="ECO:0000313" key="9">
    <source>
        <dbReference type="EMBL" id="MBS2961639.1"/>
    </source>
</evidence>
<keyword evidence="6 7" id="KW-0472">Membrane</keyword>
<dbReference type="RefSeq" id="WP_211463489.1">
    <property type="nucleotide sequence ID" value="NZ_JAGSXH010000002.1"/>
</dbReference>
<comment type="caution">
    <text evidence="9">The sequence shown here is derived from an EMBL/GenBank/DDBJ whole genome shotgun (WGS) entry which is preliminary data.</text>
</comment>
<proteinExistence type="inferred from homology"/>
<evidence type="ECO:0000313" key="10">
    <source>
        <dbReference type="Proteomes" id="UP000677913"/>
    </source>
</evidence>
<organism evidence="9 10">
    <name type="scientific">Actinocrinis puniceicyclus</name>
    <dbReference type="NCBI Taxonomy" id="977794"/>
    <lineage>
        <taxon>Bacteria</taxon>
        <taxon>Bacillati</taxon>
        <taxon>Actinomycetota</taxon>
        <taxon>Actinomycetes</taxon>
        <taxon>Catenulisporales</taxon>
        <taxon>Actinospicaceae</taxon>
        <taxon>Actinocrinis</taxon>
    </lineage>
</organism>
<evidence type="ECO:0000256" key="2">
    <source>
        <dbReference type="ARBA" id="ARBA00022692"/>
    </source>
</evidence>
<feature type="transmembrane region" description="Helical" evidence="7">
    <location>
        <begin position="28"/>
        <end position="46"/>
    </location>
</feature>
<feature type="region of interest" description="Disordered" evidence="8">
    <location>
        <begin position="271"/>
        <end position="296"/>
    </location>
</feature>
<name>A0A8J7WLE1_9ACTN</name>
<dbReference type="AlphaFoldDB" id="A0A8J7WLE1"/>
<feature type="transmembrane region" description="Helical" evidence="7">
    <location>
        <begin position="175"/>
        <end position="199"/>
    </location>
</feature>
<reference evidence="9" key="1">
    <citation type="submission" date="2021-04" db="EMBL/GenBank/DDBJ databases">
        <title>Genome based classification of Actinospica acidithermotolerans sp. nov., an actinobacterium isolated from an Indonesian hot spring.</title>
        <authorList>
            <person name="Kusuma A.B."/>
            <person name="Putra K.E."/>
            <person name="Nafisah S."/>
            <person name="Loh J."/>
            <person name="Nouioui I."/>
            <person name="Goodfellow M."/>
        </authorList>
    </citation>
    <scope>NUCLEOTIDE SEQUENCE</scope>
    <source>
        <strain evidence="9">DSM 45618</strain>
    </source>
</reference>
<feature type="transmembrane region" description="Helical" evidence="7">
    <location>
        <begin position="234"/>
        <end position="254"/>
    </location>
</feature>
<dbReference type="PANTHER" id="PTHR30371:SF0">
    <property type="entry name" value="SEC-INDEPENDENT PROTEIN TRANSLOCASE PROTEIN TATC, CHLOROPLASTIC-RELATED"/>
    <property type="match status" value="1"/>
</dbReference>
<dbReference type="HAMAP" id="MF_00902">
    <property type="entry name" value="TatC"/>
    <property type="match status" value="1"/>
</dbReference>
<keyword evidence="7" id="KW-0813">Transport</keyword>
<protein>
    <recommendedName>
        <fullName evidence="7">Sec-independent protein translocase protein TatC</fullName>
    </recommendedName>
</protein>